<dbReference type="PROSITE" id="PS00678">
    <property type="entry name" value="WD_REPEATS_1"/>
    <property type="match status" value="1"/>
</dbReference>
<feature type="repeat" description="WD" evidence="6">
    <location>
        <begin position="333"/>
        <end position="356"/>
    </location>
</feature>
<keyword evidence="9" id="KW-1185">Reference proteome</keyword>
<dbReference type="InterPro" id="IPR051865">
    <property type="entry name" value="WD-repeat_CDT2_adapter"/>
</dbReference>
<evidence type="ECO:0000256" key="4">
    <source>
        <dbReference type="ARBA" id="ARBA00022786"/>
    </source>
</evidence>
<dbReference type="InterPro" id="IPR015943">
    <property type="entry name" value="WD40/YVTN_repeat-like_dom_sf"/>
</dbReference>
<dbReference type="AlphaFoldDB" id="A0A550CU52"/>
<evidence type="ECO:0000256" key="3">
    <source>
        <dbReference type="ARBA" id="ARBA00022737"/>
    </source>
</evidence>
<dbReference type="Pfam" id="PF00400">
    <property type="entry name" value="WD40"/>
    <property type="match status" value="3"/>
</dbReference>
<dbReference type="InterPro" id="IPR036322">
    <property type="entry name" value="WD40_repeat_dom_sf"/>
</dbReference>
<dbReference type="SUPFAM" id="SSF50978">
    <property type="entry name" value="WD40 repeat-like"/>
    <property type="match status" value="1"/>
</dbReference>
<dbReference type="OrthoDB" id="2096344at2759"/>
<dbReference type="PANTHER" id="PTHR22852:SF0">
    <property type="entry name" value="DENTICLELESS PROTEIN HOMOLOG"/>
    <property type="match status" value="1"/>
</dbReference>
<dbReference type="EMBL" id="VDMD01000002">
    <property type="protein sequence ID" value="TRM68324.1"/>
    <property type="molecule type" value="Genomic_DNA"/>
</dbReference>
<evidence type="ECO:0000313" key="9">
    <source>
        <dbReference type="Proteomes" id="UP000320762"/>
    </source>
</evidence>
<comment type="pathway">
    <text evidence="1">Protein modification; protein ubiquitination.</text>
</comment>
<feature type="compositionally biased region" description="Acidic residues" evidence="7">
    <location>
        <begin position="66"/>
        <end position="78"/>
    </location>
</feature>
<dbReference type="STRING" id="97359.A0A550CU52"/>
<dbReference type="PROSITE" id="PS50082">
    <property type="entry name" value="WD_REPEATS_2"/>
    <property type="match status" value="3"/>
</dbReference>
<reference evidence="8 9" key="1">
    <citation type="journal article" date="2019" name="New Phytol.">
        <title>Comparative genomics reveals unique wood-decay strategies and fruiting body development in the Schizophyllaceae.</title>
        <authorList>
            <person name="Almasi E."/>
            <person name="Sahu N."/>
            <person name="Krizsan K."/>
            <person name="Balint B."/>
            <person name="Kovacs G.M."/>
            <person name="Kiss B."/>
            <person name="Cseklye J."/>
            <person name="Drula E."/>
            <person name="Henrissat B."/>
            <person name="Nagy I."/>
            <person name="Chovatia M."/>
            <person name="Adam C."/>
            <person name="LaButti K."/>
            <person name="Lipzen A."/>
            <person name="Riley R."/>
            <person name="Grigoriev I.V."/>
            <person name="Nagy L.G."/>
        </authorList>
    </citation>
    <scope>NUCLEOTIDE SEQUENCE [LARGE SCALE GENOMIC DNA]</scope>
    <source>
        <strain evidence="8 9">NL-1724</strain>
    </source>
</reference>
<dbReference type="InterPro" id="IPR020472">
    <property type="entry name" value="WD40_PAC1"/>
</dbReference>
<evidence type="ECO:0000256" key="2">
    <source>
        <dbReference type="ARBA" id="ARBA00022574"/>
    </source>
</evidence>
<evidence type="ECO:0000313" key="8">
    <source>
        <dbReference type="EMBL" id="TRM68324.1"/>
    </source>
</evidence>
<keyword evidence="2 6" id="KW-0853">WD repeat</keyword>
<organism evidence="8 9">
    <name type="scientific">Schizophyllum amplum</name>
    <dbReference type="NCBI Taxonomy" id="97359"/>
    <lineage>
        <taxon>Eukaryota</taxon>
        <taxon>Fungi</taxon>
        <taxon>Dikarya</taxon>
        <taxon>Basidiomycota</taxon>
        <taxon>Agaricomycotina</taxon>
        <taxon>Agaricomycetes</taxon>
        <taxon>Agaricomycetidae</taxon>
        <taxon>Agaricales</taxon>
        <taxon>Schizophyllaceae</taxon>
        <taxon>Schizophyllum</taxon>
    </lineage>
</organism>
<dbReference type="PRINTS" id="PR00320">
    <property type="entry name" value="GPROTEINBRPT"/>
</dbReference>
<dbReference type="Proteomes" id="UP000320762">
    <property type="component" value="Unassembled WGS sequence"/>
</dbReference>
<sequence length="537" mass="58653">MLPSPSSSPARPVLHDRVNVEDQATATPTTSRTTTYLPTPRLSDKKRRPEPFSLHPVNKRPRLDVDNSDADSSSDEEDVLLIPRRRDLLLCAPHAERSLQRYTWGLNSFSTTPILRTFVSSVTDIFACRSEDTGYVSPPYACDYTHRARTGGDPLLAVATEEGVVQVVKTIERSPCDPGTLYPQHCSSRNLTSAEPQRAIMRPHANGVFSVKWDPTDTLLATSSGDLSTHICDVQTLAVNQTLRAHSLTVKTSAWDPNHRDVLATGGRDGCVHIWDLRAAERRNADGSLTPVKSIVRAHEESSQKPKGRKTKSPPIPKGVTGLTYTDALPHALVSSGSADGVLRYWDLRDPKPAKRSKRTKALEICEPHLMSPTDPTVSHGARRPRGIASVVPGHGPTAGLIFALGLDSRIHTYSAHTLEPTPFSYSHPRMQTNNFYLGLDLSPCGRWLASGSTGGQGRAFLYDVANAGRLTSASVHGVELKGQAGDVGAVSWAQDTLATCADDGSVRVWRPNAERYRECLADPKDAAWRWSWSVSD</sequence>
<comment type="caution">
    <text evidence="8">The sequence shown here is derived from an EMBL/GenBank/DDBJ whole genome shotgun (WGS) entry which is preliminary data.</text>
</comment>
<evidence type="ECO:0000256" key="7">
    <source>
        <dbReference type="SAM" id="MobiDB-lite"/>
    </source>
</evidence>
<comment type="similarity">
    <text evidence="5">Belongs to the WD repeat cdt2 family.</text>
</comment>
<dbReference type="GO" id="GO:0030674">
    <property type="term" value="F:protein-macromolecule adaptor activity"/>
    <property type="evidence" value="ECO:0007669"/>
    <property type="project" value="TreeGrafter"/>
</dbReference>
<evidence type="ECO:0000256" key="1">
    <source>
        <dbReference type="ARBA" id="ARBA00004906"/>
    </source>
</evidence>
<dbReference type="PANTHER" id="PTHR22852">
    <property type="entry name" value="LETHAL 2 DENTICLELESS PROTEIN RETINOIC ACID-REGULATED NUCLEAR MATRIX-ASSOCIATED PROTEIN"/>
    <property type="match status" value="1"/>
</dbReference>
<name>A0A550CU52_9AGAR</name>
<feature type="repeat" description="WD" evidence="6">
    <location>
        <begin position="243"/>
        <end position="285"/>
    </location>
</feature>
<dbReference type="Gene3D" id="2.130.10.10">
    <property type="entry name" value="YVTN repeat-like/Quinoprotein amine dehydrogenase"/>
    <property type="match status" value="2"/>
</dbReference>
<feature type="repeat" description="WD" evidence="6">
    <location>
        <begin position="481"/>
        <end position="510"/>
    </location>
</feature>
<gene>
    <name evidence="8" type="ORF">BD626DRAFT_114473</name>
</gene>
<evidence type="ECO:0000256" key="5">
    <source>
        <dbReference type="ARBA" id="ARBA00038344"/>
    </source>
</evidence>
<dbReference type="InterPro" id="IPR001680">
    <property type="entry name" value="WD40_rpt"/>
</dbReference>
<dbReference type="SMART" id="SM00320">
    <property type="entry name" value="WD40"/>
    <property type="match status" value="5"/>
</dbReference>
<dbReference type="InterPro" id="IPR019775">
    <property type="entry name" value="WD40_repeat_CS"/>
</dbReference>
<keyword evidence="4" id="KW-0833">Ubl conjugation pathway</keyword>
<dbReference type="PROSITE" id="PS50294">
    <property type="entry name" value="WD_REPEATS_REGION"/>
    <property type="match status" value="2"/>
</dbReference>
<keyword evidence="3" id="KW-0677">Repeat</keyword>
<dbReference type="GO" id="GO:0043161">
    <property type="term" value="P:proteasome-mediated ubiquitin-dependent protein catabolic process"/>
    <property type="evidence" value="ECO:0007669"/>
    <property type="project" value="TreeGrafter"/>
</dbReference>
<protein>
    <submittedName>
        <fullName evidence="8">WD40-repeat-containing domain protein</fullName>
    </submittedName>
</protein>
<dbReference type="GO" id="GO:0005634">
    <property type="term" value="C:nucleus"/>
    <property type="evidence" value="ECO:0007669"/>
    <property type="project" value="TreeGrafter"/>
</dbReference>
<feature type="region of interest" description="Disordered" evidence="7">
    <location>
        <begin position="1"/>
        <end position="78"/>
    </location>
</feature>
<proteinExistence type="inferred from homology"/>
<feature type="compositionally biased region" description="Low complexity" evidence="7">
    <location>
        <begin position="24"/>
        <end position="41"/>
    </location>
</feature>
<accession>A0A550CU52</accession>
<evidence type="ECO:0000256" key="6">
    <source>
        <dbReference type="PROSITE-ProRule" id="PRU00221"/>
    </source>
</evidence>
<feature type="region of interest" description="Disordered" evidence="7">
    <location>
        <begin position="294"/>
        <end position="319"/>
    </location>
</feature>